<dbReference type="PRINTS" id="PR01415">
    <property type="entry name" value="ANKYRIN"/>
</dbReference>
<dbReference type="Ensembl" id="ENSANIT00000013263.1">
    <property type="protein sequence ID" value="ENSANIP00000012810.1"/>
    <property type="gene ID" value="ENSANIG00000006635.1"/>
</dbReference>
<evidence type="ECO:0000256" key="10">
    <source>
        <dbReference type="ARBA" id="ARBA00022737"/>
    </source>
</evidence>
<dbReference type="SUPFAM" id="SSF82199">
    <property type="entry name" value="SET domain"/>
    <property type="match status" value="1"/>
</dbReference>
<evidence type="ECO:0000256" key="11">
    <source>
        <dbReference type="ARBA" id="ARBA00022833"/>
    </source>
</evidence>
<dbReference type="InterPro" id="IPR002110">
    <property type="entry name" value="Ankyrin_rpt"/>
</dbReference>
<evidence type="ECO:0000256" key="5">
    <source>
        <dbReference type="ARBA" id="ARBA00022553"/>
    </source>
</evidence>
<dbReference type="Pfam" id="PF00856">
    <property type="entry name" value="SET"/>
    <property type="match status" value="1"/>
</dbReference>
<feature type="region of interest" description="Disordered" evidence="20">
    <location>
        <begin position="277"/>
        <end position="322"/>
    </location>
</feature>
<keyword evidence="5" id="KW-0597">Phosphoprotein</keyword>
<feature type="compositionally biased region" description="Low complexity" evidence="20">
    <location>
        <begin position="66"/>
        <end position="80"/>
    </location>
</feature>
<evidence type="ECO:0000256" key="1">
    <source>
        <dbReference type="ARBA" id="ARBA00004123"/>
    </source>
</evidence>
<keyword evidence="15" id="KW-0539">Nucleus</keyword>
<evidence type="ECO:0000259" key="21">
    <source>
        <dbReference type="PROSITE" id="PS50280"/>
    </source>
</evidence>
<dbReference type="FunFam" id="2.170.270.10:FF:000005">
    <property type="entry name" value="Euchromatic histone-lysine N-methyltransferase 2"/>
    <property type="match status" value="1"/>
</dbReference>
<keyword evidence="11" id="KW-0862">Zinc</keyword>
<sequence>MPLCRLSCGPAPALDDAPALGHAPTLRGPAPRCRPSPLSSPCCPAPGPRPRPHPPRPRPQVPSQPRPHLSEALPSLAALPPVDPALPDPAPIDPRPQVLSPSPRGPAPAPRPRPCLRSPAPGPAPHGAAPSPAGPAGALGGLEAERFEELPLCSCRMEAPKVERGGEGARGLCMATESVDGQLSGCGSSILKRETMRPSSRVPLMVLCESHRARMVKHHCCPGCGYFCTAGTFLECHPDVRIGHRFHRGCVSQLNGMIFCPHCGEDASEAQEVTLPRTEGAPPAPATAPPEPRRRAPAGEGRAPPPDPRAEPIDSSGGPTLCSQYPQYLRRRKKLRFHPRQLYVSVKQGELQKVVLMLLDNLDPNFQSDAQSKRTPLHAAAQKGYLEICHLLLQAGANINATDKLRRTPLMEAVANNHVEAARYMVRRGGCVYSKDGSTCLHHAAKNGNLEMVDLLLSTGQVDVNAQDNGGWTPIIWAAEHKHIEVIRRLLTRGADVTLTDNEENICLHWASFTGSAEIAEVLLNAQCDLHAVNFHGDTPLHIAARESYHDCVILFLSRGADPEVRNKEGDSPLDLTLEHSEVWVALQLNRKLRQGAAGRPLHTERIISRDVARGYENVPIPCVNGVDEEPCPDDYKYIAENCETSTMNIDHNITHLQHCTCQDDCSSSNCLCGQLSIRCWYDKDGRLLQEFNKIEPPLIFECNQACTCWRSCKNRVVQSGIKVRLQLYRTAKMGWGVRALQAIPPGTFICEYVGELISDAEADVREDDSYLFDLDNKDGEVYCIDARYYGNVSRFINHLCDPNIIPVRVFMLHQDLRFPRIAFFSSRAIRPGEELGCAGGARWGRPRL</sequence>
<name>A0A8B9N1I8_9AVES</name>
<dbReference type="SMART" id="SM00317">
    <property type="entry name" value="SET"/>
    <property type="match status" value="1"/>
</dbReference>
<evidence type="ECO:0000313" key="24">
    <source>
        <dbReference type="Proteomes" id="UP000694541"/>
    </source>
</evidence>
<dbReference type="InterPro" id="IPR036770">
    <property type="entry name" value="Ankyrin_rpt-contain_sf"/>
</dbReference>
<evidence type="ECO:0000256" key="7">
    <source>
        <dbReference type="ARBA" id="ARBA00022679"/>
    </source>
</evidence>
<keyword evidence="4" id="KW-1017">Isopeptide bond</keyword>
<feature type="repeat" description="ANK" evidence="19">
    <location>
        <begin position="470"/>
        <end position="502"/>
    </location>
</feature>
<dbReference type="PROSITE" id="PS50088">
    <property type="entry name" value="ANK_REPEAT"/>
    <property type="match status" value="4"/>
</dbReference>
<feature type="repeat" description="ANK" evidence="19">
    <location>
        <begin position="436"/>
        <end position="460"/>
    </location>
</feature>
<dbReference type="GO" id="GO:0032259">
    <property type="term" value="P:methylation"/>
    <property type="evidence" value="ECO:0007669"/>
    <property type="project" value="UniProtKB-KW"/>
</dbReference>
<organism evidence="23 24">
    <name type="scientific">Accipiter nisus</name>
    <name type="common">Eurasian sparrowhawk</name>
    <dbReference type="NCBI Taxonomy" id="211598"/>
    <lineage>
        <taxon>Eukaryota</taxon>
        <taxon>Metazoa</taxon>
        <taxon>Chordata</taxon>
        <taxon>Craniata</taxon>
        <taxon>Vertebrata</taxon>
        <taxon>Euteleostomi</taxon>
        <taxon>Archelosauria</taxon>
        <taxon>Archosauria</taxon>
        <taxon>Dinosauria</taxon>
        <taxon>Saurischia</taxon>
        <taxon>Theropoda</taxon>
        <taxon>Coelurosauria</taxon>
        <taxon>Aves</taxon>
        <taxon>Neognathae</taxon>
        <taxon>Neoaves</taxon>
        <taxon>Telluraves</taxon>
        <taxon>Accipitrimorphae</taxon>
        <taxon>Accipitriformes</taxon>
        <taxon>Accipitridae</taxon>
        <taxon>Accipitrinae</taxon>
        <taxon>Accipiter</taxon>
    </lineage>
</organism>
<dbReference type="GO" id="GO:0008270">
    <property type="term" value="F:zinc ion binding"/>
    <property type="evidence" value="ECO:0007669"/>
    <property type="project" value="InterPro"/>
</dbReference>
<dbReference type="SMART" id="SM00468">
    <property type="entry name" value="PreSET"/>
    <property type="match status" value="1"/>
</dbReference>
<feature type="repeat" description="ANK" evidence="19">
    <location>
        <begin position="372"/>
        <end position="404"/>
    </location>
</feature>
<feature type="compositionally biased region" description="Low complexity" evidence="20">
    <location>
        <begin position="115"/>
        <end position="136"/>
    </location>
</feature>
<feature type="repeat" description="ANK" evidence="19">
    <location>
        <begin position="536"/>
        <end position="568"/>
    </location>
</feature>
<keyword evidence="24" id="KW-1185">Reference proteome</keyword>
<protein>
    <recommendedName>
        <fullName evidence="18">[histone H3]-lysine(9) N-methyltransferase</fullName>
        <ecNumber evidence="18">2.1.1.367</ecNumber>
    </recommendedName>
</protein>
<keyword evidence="12" id="KW-0832">Ubl conjugation</keyword>
<evidence type="ECO:0000256" key="18">
    <source>
        <dbReference type="ARBA" id="ARBA00066816"/>
    </source>
</evidence>
<evidence type="ECO:0000256" key="8">
    <source>
        <dbReference type="ARBA" id="ARBA00022691"/>
    </source>
</evidence>
<dbReference type="Gene3D" id="2.170.270.10">
    <property type="entry name" value="SET domain"/>
    <property type="match status" value="1"/>
</dbReference>
<dbReference type="InterPro" id="IPR043550">
    <property type="entry name" value="EHMT1/EHMT2"/>
</dbReference>
<evidence type="ECO:0000256" key="15">
    <source>
        <dbReference type="ARBA" id="ARBA00023242"/>
    </source>
</evidence>
<dbReference type="Pfam" id="PF21533">
    <property type="entry name" value="EHMT1-2_CRR"/>
    <property type="match status" value="1"/>
</dbReference>
<dbReference type="Pfam" id="PF05033">
    <property type="entry name" value="Pre-SET"/>
    <property type="match status" value="1"/>
</dbReference>
<dbReference type="CDD" id="cd20905">
    <property type="entry name" value="EHMT_ZBD"/>
    <property type="match status" value="1"/>
</dbReference>
<dbReference type="PROSITE" id="PS50280">
    <property type="entry name" value="SET"/>
    <property type="match status" value="1"/>
</dbReference>
<proteinExistence type="predicted"/>
<dbReference type="InterPro" id="IPR047762">
    <property type="entry name" value="EHMT_CRR"/>
</dbReference>
<evidence type="ECO:0000256" key="12">
    <source>
        <dbReference type="ARBA" id="ARBA00022843"/>
    </source>
</evidence>
<dbReference type="GO" id="GO:0005654">
    <property type="term" value="C:nucleoplasm"/>
    <property type="evidence" value="ECO:0007669"/>
    <property type="project" value="UniProtKB-ARBA"/>
</dbReference>
<evidence type="ECO:0000256" key="3">
    <source>
        <dbReference type="ARBA" id="ARBA00022454"/>
    </source>
</evidence>
<dbReference type="AlphaFoldDB" id="A0A8B9N1I8"/>
<comment type="catalytic activity">
    <reaction evidence="16">
        <text>L-lysyl(9)-[histone H3] + S-adenosyl-L-methionine = N(6)-methyl-L-lysyl(9)-[histone H3] + S-adenosyl-L-homocysteine + H(+)</text>
        <dbReference type="Rhea" id="RHEA:60280"/>
        <dbReference type="Rhea" id="RHEA-COMP:15542"/>
        <dbReference type="Rhea" id="RHEA-COMP:15546"/>
        <dbReference type="ChEBI" id="CHEBI:15378"/>
        <dbReference type="ChEBI" id="CHEBI:29969"/>
        <dbReference type="ChEBI" id="CHEBI:57856"/>
        <dbReference type="ChEBI" id="CHEBI:59789"/>
        <dbReference type="ChEBI" id="CHEBI:61929"/>
        <dbReference type="EC" id="2.1.1.367"/>
    </reaction>
</comment>
<reference evidence="23" key="1">
    <citation type="submission" date="2025-08" db="UniProtKB">
        <authorList>
            <consortium name="Ensembl"/>
        </authorList>
    </citation>
    <scope>IDENTIFICATION</scope>
</reference>
<keyword evidence="6" id="KW-0489">Methyltransferase</keyword>
<evidence type="ECO:0000259" key="22">
    <source>
        <dbReference type="PROSITE" id="PS50867"/>
    </source>
</evidence>
<dbReference type="InterPro" id="IPR001214">
    <property type="entry name" value="SET_dom"/>
</dbReference>
<dbReference type="InterPro" id="IPR046341">
    <property type="entry name" value="SET_dom_sf"/>
</dbReference>
<keyword evidence="7" id="KW-0808">Transferase</keyword>
<dbReference type="Gene3D" id="1.25.40.20">
    <property type="entry name" value="Ankyrin repeat-containing domain"/>
    <property type="match status" value="1"/>
</dbReference>
<dbReference type="PANTHER" id="PTHR46307">
    <property type="entry name" value="G9A, ISOFORM B"/>
    <property type="match status" value="1"/>
</dbReference>
<dbReference type="EC" id="2.1.1.367" evidence="18"/>
<dbReference type="Proteomes" id="UP000694541">
    <property type="component" value="Unplaced"/>
</dbReference>
<feature type="domain" description="Pre-SET" evidence="22">
    <location>
        <begin position="658"/>
        <end position="721"/>
    </location>
</feature>
<dbReference type="SUPFAM" id="SSF48403">
    <property type="entry name" value="Ankyrin repeat"/>
    <property type="match status" value="1"/>
</dbReference>
<dbReference type="GO" id="GO:0000785">
    <property type="term" value="C:chromatin"/>
    <property type="evidence" value="ECO:0007669"/>
    <property type="project" value="TreeGrafter"/>
</dbReference>
<dbReference type="SMART" id="SM00248">
    <property type="entry name" value="ANK"/>
    <property type="match status" value="6"/>
</dbReference>
<comment type="catalytic activity">
    <reaction evidence="17">
        <text>N(6)-methyl-L-lysyl(9)-[histone H3] + S-adenosyl-L-methionine = N(6),N(6)-dimethyl-L-lysyl(9)-[histone H3] + S-adenosyl-L-homocysteine + H(+)</text>
        <dbReference type="Rhea" id="RHEA:60284"/>
        <dbReference type="Rhea" id="RHEA-COMP:15541"/>
        <dbReference type="Rhea" id="RHEA-COMP:15542"/>
        <dbReference type="ChEBI" id="CHEBI:15378"/>
        <dbReference type="ChEBI" id="CHEBI:57856"/>
        <dbReference type="ChEBI" id="CHEBI:59789"/>
        <dbReference type="ChEBI" id="CHEBI:61929"/>
        <dbReference type="ChEBI" id="CHEBI:61976"/>
    </reaction>
</comment>
<dbReference type="PANTHER" id="PTHR46307:SF1">
    <property type="entry name" value="HISTONE-LYSINE N-METHYLTRANSFERASE EHMT2"/>
    <property type="match status" value="1"/>
</dbReference>
<dbReference type="Pfam" id="PF00023">
    <property type="entry name" value="Ank"/>
    <property type="match status" value="2"/>
</dbReference>
<dbReference type="GO" id="GO:0140948">
    <property type="term" value="F:histone H3K9 monomethyltransferase activity"/>
    <property type="evidence" value="ECO:0007669"/>
    <property type="project" value="UniProtKB-EC"/>
</dbReference>
<dbReference type="GO" id="GO:0002039">
    <property type="term" value="F:p53 binding"/>
    <property type="evidence" value="ECO:0007669"/>
    <property type="project" value="InterPro"/>
</dbReference>
<evidence type="ECO:0000313" key="23">
    <source>
        <dbReference type="Ensembl" id="ENSANIP00000012810.1"/>
    </source>
</evidence>
<evidence type="ECO:0000256" key="6">
    <source>
        <dbReference type="ARBA" id="ARBA00022603"/>
    </source>
</evidence>
<keyword evidence="3" id="KW-0158">Chromosome</keyword>
<feature type="compositionally biased region" description="Pro residues" evidence="20">
    <location>
        <begin position="103"/>
        <end position="113"/>
    </location>
</feature>
<evidence type="ECO:0000256" key="16">
    <source>
        <dbReference type="ARBA" id="ARBA00051161"/>
    </source>
</evidence>
<feature type="compositionally biased region" description="Pro residues" evidence="20">
    <location>
        <begin position="81"/>
        <end position="94"/>
    </location>
</feature>
<dbReference type="FunFam" id="1.25.40.20:FF:000029">
    <property type="entry name" value="histone-lysine N-methyltransferase EHMT1 isoform X2"/>
    <property type="match status" value="1"/>
</dbReference>
<dbReference type="PROSITE" id="PS50867">
    <property type="entry name" value="PRE_SET"/>
    <property type="match status" value="1"/>
</dbReference>
<feature type="compositionally biased region" description="Low complexity" evidence="20">
    <location>
        <begin position="9"/>
        <end position="42"/>
    </location>
</feature>
<evidence type="ECO:0000256" key="2">
    <source>
        <dbReference type="ARBA" id="ARBA00004286"/>
    </source>
</evidence>
<evidence type="ECO:0000256" key="4">
    <source>
        <dbReference type="ARBA" id="ARBA00022499"/>
    </source>
</evidence>
<keyword evidence="9" id="KW-0479">Metal-binding</keyword>
<evidence type="ECO:0000256" key="13">
    <source>
        <dbReference type="ARBA" id="ARBA00022853"/>
    </source>
</evidence>
<keyword evidence="14 19" id="KW-0040">ANK repeat</keyword>
<dbReference type="GO" id="GO:0000122">
    <property type="term" value="P:negative regulation of transcription by RNA polymerase II"/>
    <property type="evidence" value="ECO:0007669"/>
    <property type="project" value="TreeGrafter"/>
</dbReference>
<reference evidence="23" key="2">
    <citation type="submission" date="2025-09" db="UniProtKB">
        <authorList>
            <consortium name="Ensembl"/>
        </authorList>
    </citation>
    <scope>IDENTIFICATION</scope>
</reference>
<evidence type="ECO:0000256" key="20">
    <source>
        <dbReference type="SAM" id="MobiDB-lite"/>
    </source>
</evidence>
<comment type="subcellular location">
    <subcellularLocation>
        <location evidence="2">Chromosome</location>
    </subcellularLocation>
    <subcellularLocation>
        <location evidence="1">Nucleus</location>
    </subcellularLocation>
</comment>
<feature type="region of interest" description="Disordered" evidence="20">
    <location>
        <begin position="1"/>
        <end position="139"/>
    </location>
</feature>
<dbReference type="Pfam" id="PF12796">
    <property type="entry name" value="Ank_2"/>
    <property type="match status" value="2"/>
</dbReference>
<evidence type="ECO:0000256" key="14">
    <source>
        <dbReference type="ARBA" id="ARBA00023043"/>
    </source>
</evidence>
<evidence type="ECO:0000256" key="17">
    <source>
        <dbReference type="ARBA" id="ARBA00052968"/>
    </source>
</evidence>
<dbReference type="InterPro" id="IPR007728">
    <property type="entry name" value="Pre-SET_dom"/>
</dbReference>
<keyword evidence="8" id="KW-0949">S-adenosyl-L-methionine</keyword>
<keyword evidence="10" id="KW-0677">Repeat</keyword>
<evidence type="ECO:0000256" key="19">
    <source>
        <dbReference type="PROSITE-ProRule" id="PRU00023"/>
    </source>
</evidence>
<keyword evidence="13" id="KW-0156">Chromatin regulator</keyword>
<feature type="domain" description="SET" evidence="21">
    <location>
        <begin position="724"/>
        <end position="841"/>
    </location>
</feature>
<accession>A0A8B9N1I8</accession>
<dbReference type="PROSITE" id="PS50297">
    <property type="entry name" value="ANK_REP_REGION"/>
    <property type="match status" value="4"/>
</dbReference>
<evidence type="ECO:0000256" key="9">
    <source>
        <dbReference type="ARBA" id="ARBA00022723"/>
    </source>
</evidence>